<keyword evidence="4" id="KW-1185">Reference proteome</keyword>
<organism evidence="3 4">
    <name type="scientific">Sphagnum troendelagicum</name>
    <dbReference type="NCBI Taxonomy" id="128251"/>
    <lineage>
        <taxon>Eukaryota</taxon>
        <taxon>Viridiplantae</taxon>
        <taxon>Streptophyta</taxon>
        <taxon>Embryophyta</taxon>
        <taxon>Bryophyta</taxon>
        <taxon>Sphagnophytina</taxon>
        <taxon>Sphagnopsida</taxon>
        <taxon>Sphagnales</taxon>
        <taxon>Sphagnaceae</taxon>
        <taxon>Sphagnum</taxon>
    </lineage>
</organism>
<gene>
    <name evidence="3" type="ORF">CSSPTR1EN2_LOCUS1156</name>
</gene>
<dbReference type="SMART" id="SM00028">
    <property type="entry name" value="TPR"/>
    <property type="match status" value="4"/>
</dbReference>
<dbReference type="InterPro" id="IPR019734">
    <property type="entry name" value="TPR_rpt"/>
</dbReference>
<dbReference type="PANTHER" id="PTHR45641">
    <property type="entry name" value="TETRATRICOPEPTIDE REPEAT PROTEIN (AFU_ORTHOLOGUE AFUA_6G03870)"/>
    <property type="match status" value="1"/>
</dbReference>
<dbReference type="SUPFAM" id="SSF48452">
    <property type="entry name" value="TPR-like"/>
    <property type="match status" value="1"/>
</dbReference>
<evidence type="ECO:0008006" key="5">
    <source>
        <dbReference type="Google" id="ProtNLM"/>
    </source>
</evidence>
<sequence length="417" mass="47282">MAASKYDQGDRAYLRDPISRIGTVEDGAMQATEAGDHERALFLRMQALALAKLIHEDPSVQDRDMILMKAHMKLADTYMEMGLGEQAYYHGQKAMDRLDPKKPGEGGNTDFTVTTLTAVARSMIKQGDSKSWNYLSRAILINHDLHSPDDITNYPIHEAFGDMHMGHGDAKAMLEVEELKGGHHKKSGSHGDGEDTKDMDYEKAFDEYGKAWELIAGKEKRKMLRMLAPKDARMASIYSKMAKIRGIQGNDEESIQLYEKSLACHEKADKPNVAAIAKTEYELGVIYHKHKKYSDSLDVLDKAVKKCEGKQELGNQPLLLLVKKQQAITLYDGNQVEAAKEKFDELMSFQRMEYGGSSVIVAETLKYLGDVHVALEKRPIAQKYYNRALRILRKRLGCKDETVRQLEHYVRQLNFFM</sequence>
<evidence type="ECO:0000313" key="4">
    <source>
        <dbReference type="Proteomes" id="UP001497512"/>
    </source>
</evidence>
<reference evidence="3 4" key="1">
    <citation type="submission" date="2024-02" db="EMBL/GenBank/DDBJ databases">
        <authorList>
            <consortium name="ELIXIR-Norway"/>
            <consortium name="Elixir Norway"/>
        </authorList>
    </citation>
    <scope>NUCLEOTIDE SEQUENCE [LARGE SCALE GENOMIC DNA]</scope>
</reference>
<evidence type="ECO:0000256" key="2">
    <source>
        <dbReference type="ARBA" id="ARBA00022803"/>
    </source>
</evidence>
<keyword evidence="1" id="KW-0677">Repeat</keyword>
<dbReference type="EMBL" id="OZ019893">
    <property type="protein sequence ID" value="CAK9190969.1"/>
    <property type="molecule type" value="Genomic_DNA"/>
</dbReference>
<evidence type="ECO:0000313" key="3">
    <source>
        <dbReference type="EMBL" id="CAK9190969.1"/>
    </source>
</evidence>
<evidence type="ECO:0000256" key="1">
    <source>
        <dbReference type="ARBA" id="ARBA00022737"/>
    </source>
</evidence>
<proteinExistence type="predicted"/>
<dbReference type="Pfam" id="PF13424">
    <property type="entry name" value="TPR_12"/>
    <property type="match status" value="1"/>
</dbReference>
<accession>A0ABP0TAG0</accession>
<dbReference type="Gene3D" id="1.25.40.10">
    <property type="entry name" value="Tetratricopeptide repeat domain"/>
    <property type="match status" value="2"/>
</dbReference>
<dbReference type="Proteomes" id="UP001497512">
    <property type="component" value="Chromosome 1"/>
</dbReference>
<dbReference type="InterPro" id="IPR011990">
    <property type="entry name" value="TPR-like_helical_dom_sf"/>
</dbReference>
<protein>
    <recommendedName>
        <fullName evidence="5">MalT-like TPR region domain-containing protein</fullName>
    </recommendedName>
</protein>
<keyword evidence="2" id="KW-0802">TPR repeat</keyword>
<name>A0ABP0TAG0_9BRYO</name>